<organism evidence="6 7">
    <name type="scientific">Coraliomargarita algicola</name>
    <dbReference type="NCBI Taxonomy" id="3092156"/>
    <lineage>
        <taxon>Bacteria</taxon>
        <taxon>Pseudomonadati</taxon>
        <taxon>Verrucomicrobiota</taxon>
        <taxon>Opitutia</taxon>
        <taxon>Puniceicoccales</taxon>
        <taxon>Coraliomargaritaceae</taxon>
        <taxon>Coraliomargarita</taxon>
    </lineage>
</organism>
<dbReference type="SUPFAM" id="SSF52540">
    <property type="entry name" value="P-loop containing nucleoside triphosphate hydrolases"/>
    <property type="match status" value="1"/>
</dbReference>
<reference evidence="6 7" key="1">
    <citation type="submission" date="2023-11" db="EMBL/GenBank/DDBJ databases">
        <title>Coraliomargarita sp. nov., isolated from marine algae.</title>
        <authorList>
            <person name="Lee J.K."/>
            <person name="Baek J.H."/>
            <person name="Kim J.M."/>
            <person name="Choi D.G."/>
            <person name="Jeon C.O."/>
        </authorList>
    </citation>
    <scope>NUCLEOTIDE SEQUENCE [LARGE SCALE GENOMIC DNA]</scope>
    <source>
        <strain evidence="6 7">J2-16</strain>
    </source>
</reference>
<dbReference type="PROSITE" id="PS50893">
    <property type="entry name" value="ABC_TRANSPORTER_2"/>
    <property type="match status" value="1"/>
</dbReference>
<dbReference type="Pfam" id="PF00005">
    <property type="entry name" value="ABC_tran"/>
    <property type="match status" value="1"/>
</dbReference>
<gene>
    <name evidence="6" type="ORF">SH580_08440</name>
</gene>
<evidence type="ECO:0000256" key="2">
    <source>
        <dbReference type="ARBA" id="ARBA00022448"/>
    </source>
</evidence>
<keyword evidence="4 6" id="KW-0067">ATP-binding</keyword>
<dbReference type="RefSeq" id="WP_319834566.1">
    <property type="nucleotide sequence ID" value="NZ_CP138858.1"/>
</dbReference>
<dbReference type="InterPro" id="IPR015860">
    <property type="entry name" value="ABC_transpr_TagH-like"/>
</dbReference>
<evidence type="ECO:0000256" key="4">
    <source>
        <dbReference type="ARBA" id="ARBA00022840"/>
    </source>
</evidence>
<evidence type="ECO:0000256" key="1">
    <source>
        <dbReference type="ARBA" id="ARBA00005417"/>
    </source>
</evidence>
<dbReference type="CDD" id="cd03220">
    <property type="entry name" value="ABC_KpsT_Wzt"/>
    <property type="match status" value="1"/>
</dbReference>
<dbReference type="GO" id="GO:0005524">
    <property type="term" value="F:ATP binding"/>
    <property type="evidence" value="ECO:0007669"/>
    <property type="project" value="UniProtKB-KW"/>
</dbReference>
<comment type="similarity">
    <text evidence="1">Belongs to the ABC transporter superfamily.</text>
</comment>
<keyword evidence="7" id="KW-1185">Reference proteome</keyword>
<protein>
    <submittedName>
        <fullName evidence="6">Polysaccharide ABC transporter ATP-binding protein</fullName>
    </submittedName>
</protein>
<keyword evidence="2" id="KW-0813">Transport</keyword>
<dbReference type="InterPro" id="IPR003439">
    <property type="entry name" value="ABC_transporter-like_ATP-bd"/>
</dbReference>
<evidence type="ECO:0000259" key="5">
    <source>
        <dbReference type="PROSITE" id="PS50893"/>
    </source>
</evidence>
<dbReference type="EMBL" id="CP138858">
    <property type="protein sequence ID" value="WPJ97737.1"/>
    <property type="molecule type" value="Genomic_DNA"/>
</dbReference>
<name>A0ABZ0RQF3_9BACT</name>
<dbReference type="PANTHER" id="PTHR46743">
    <property type="entry name" value="TEICHOIC ACIDS EXPORT ATP-BINDING PROTEIN TAGH"/>
    <property type="match status" value="1"/>
</dbReference>
<accession>A0ABZ0RQF3</accession>
<evidence type="ECO:0000313" key="7">
    <source>
        <dbReference type="Proteomes" id="UP001324993"/>
    </source>
</evidence>
<proteinExistence type="inferred from homology"/>
<dbReference type="InterPro" id="IPR003593">
    <property type="entry name" value="AAA+_ATPase"/>
</dbReference>
<feature type="domain" description="ABC transporter" evidence="5">
    <location>
        <begin position="37"/>
        <end position="260"/>
    </location>
</feature>
<sequence>MSHPIAIKAENLSKCYKLGQFDASSLREEASQLFQKLKRQNQDKLKSTAENDFWALKDINFEIKQGDVVGVIGRNGAGKSTLLKLISRITTPSAGQIRLRGKVAALLEVGTGFHQELTGRENIYLNGTILGMKKREIDRKLDEIIEFSGIEKHIDTPVKRYSSGMNVRLGFAVAAHLEPDILIVDEVLAVGDQDFQKKCLSKMQDISGNGRTVLFVSHNMASIRTICNSAILLSKGQIECQDLTDKVIQTYVQGSDASTQTPNIFNPVEIVEKKGLRVKSAEITSRVVTSFPFETSIELENNSDELLRTGVSFGFRNTSNEPLLHLLSDHQAIDFEIPARSSIVVRCKIPALPLVPGEYILNLVLGNKHTEFCNYQSAFLLHVEDGSFEQFGHMMRKTTFPMIYPAKWEHESR</sequence>
<evidence type="ECO:0000256" key="3">
    <source>
        <dbReference type="ARBA" id="ARBA00022741"/>
    </source>
</evidence>
<dbReference type="PANTHER" id="PTHR46743:SF2">
    <property type="entry name" value="TEICHOIC ACIDS EXPORT ATP-BINDING PROTEIN TAGH"/>
    <property type="match status" value="1"/>
</dbReference>
<dbReference type="InterPro" id="IPR050683">
    <property type="entry name" value="Bact_Polysacc_Export_ATP-bd"/>
</dbReference>
<dbReference type="SMART" id="SM00382">
    <property type="entry name" value="AAA"/>
    <property type="match status" value="1"/>
</dbReference>
<keyword evidence="3" id="KW-0547">Nucleotide-binding</keyword>
<dbReference type="Gene3D" id="3.40.50.300">
    <property type="entry name" value="P-loop containing nucleotide triphosphate hydrolases"/>
    <property type="match status" value="1"/>
</dbReference>
<dbReference type="Proteomes" id="UP001324993">
    <property type="component" value="Chromosome"/>
</dbReference>
<dbReference type="InterPro" id="IPR027417">
    <property type="entry name" value="P-loop_NTPase"/>
</dbReference>
<evidence type="ECO:0000313" key="6">
    <source>
        <dbReference type="EMBL" id="WPJ97737.1"/>
    </source>
</evidence>